<name>A0A2W5KQ71_ANCNO</name>
<dbReference type="InterPro" id="IPR003836">
    <property type="entry name" value="Glucokinase"/>
</dbReference>
<evidence type="ECO:0000256" key="2">
    <source>
        <dbReference type="ARBA" id="ARBA00022777"/>
    </source>
</evidence>
<dbReference type="GO" id="GO:0005536">
    <property type="term" value="F:D-glucose binding"/>
    <property type="evidence" value="ECO:0007669"/>
    <property type="project" value="InterPro"/>
</dbReference>
<evidence type="ECO:0000313" key="5">
    <source>
        <dbReference type="Proteomes" id="UP000249577"/>
    </source>
</evidence>
<dbReference type="InterPro" id="IPR043129">
    <property type="entry name" value="ATPase_NBD"/>
</dbReference>
<sequence length="318" mass="32390">MDPDLLVGDIGGTNGRFGLVDPDGLRPRRVLVEEGAAHASFAAALAAYLDKTGARPRRAALAVAGPVGEDGRARVTNRPSWEMDPRDLKRRFGFDDVLVINDFVAQAASLPHLDPSETVPIGAASPRGDVKAAVGPGTGLGVAALIPDGGGWRPLASEGGHVDFAPLDAVEAAAFEIIRRKTGRVSAEHVVSGPGLARLHDALAEAEGLSLPGIAPGEIAAAAAAGEPQALATARLFLTMLARFAGDVALTFGARGGVHLCGGVTPNLMPVLDPEAFRAAFEAKSPHEAMMRGIATVVVTSPVAGLVGAAAVATRARG</sequence>
<keyword evidence="2 4" id="KW-0418">Kinase</keyword>
<dbReference type="Gene3D" id="3.30.420.40">
    <property type="match status" value="1"/>
</dbReference>
<comment type="similarity">
    <text evidence="3">Belongs to the bacterial glucokinase family.</text>
</comment>
<dbReference type="Proteomes" id="UP000249577">
    <property type="component" value="Unassembled WGS sequence"/>
</dbReference>
<keyword evidence="1" id="KW-0808">Transferase</keyword>
<dbReference type="GO" id="GO:0006096">
    <property type="term" value="P:glycolytic process"/>
    <property type="evidence" value="ECO:0007669"/>
    <property type="project" value="InterPro"/>
</dbReference>
<dbReference type="PANTHER" id="PTHR47690">
    <property type="entry name" value="GLUCOKINASE"/>
    <property type="match status" value="1"/>
</dbReference>
<reference evidence="4 5" key="1">
    <citation type="submission" date="2017-08" db="EMBL/GenBank/DDBJ databases">
        <title>Infants hospitalized years apart are colonized by the same room-sourced microbial strains.</title>
        <authorList>
            <person name="Brooks B."/>
            <person name="Olm M.R."/>
            <person name="Firek B.A."/>
            <person name="Baker R."/>
            <person name="Thomas B.C."/>
            <person name="Morowitz M.J."/>
            <person name="Banfield J.F."/>
        </authorList>
    </citation>
    <scope>NUCLEOTIDE SEQUENCE [LARGE SCALE GENOMIC DNA]</scope>
    <source>
        <strain evidence="4">S2_005_003_R2_43</strain>
    </source>
</reference>
<dbReference type="Pfam" id="PF02685">
    <property type="entry name" value="Glucokinase"/>
    <property type="match status" value="1"/>
</dbReference>
<gene>
    <name evidence="4" type="primary">glk</name>
    <name evidence="4" type="ORF">DI565_02430</name>
</gene>
<dbReference type="CDD" id="cd24008">
    <property type="entry name" value="ASKHA_NBD_GLK"/>
    <property type="match status" value="1"/>
</dbReference>
<dbReference type="GO" id="GO:0004340">
    <property type="term" value="F:glucokinase activity"/>
    <property type="evidence" value="ECO:0007669"/>
    <property type="project" value="InterPro"/>
</dbReference>
<dbReference type="PANTHER" id="PTHR47690:SF1">
    <property type="entry name" value="GLUCOKINASE"/>
    <property type="match status" value="1"/>
</dbReference>
<dbReference type="NCBIfam" id="TIGR00749">
    <property type="entry name" value="glk"/>
    <property type="match status" value="1"/>
</dbReference>
<dbReference type="InterPro" id="IPR050201">
    <property type="entry name" value="Bacterial_glucokinase"/>
</dbReference>
<accession>A0A2W5KQ71</accession>
<dbReference type="AlphaFoldDB" id="A0A2W5KQ71"/>
<dbReference type="EMBL" id="QFPN01000001">
    <property type="protein sequence ID" value="PZQ19252.1"/>
    <property type="molecule type" value="Genomic_DNA"/>
</dbReference>
<evidence type="ECO:0000256" key="1">
    <source>
        <dbReference type="ARBA" id="ARBA00022679"/>
    </source>
</evidence>
<evidence type="ECO:0000256" key="3">
    <source>
        <dbReference type="RuleBase" id="RU004046"/>
    </source>
</evidence>
<dbReference type="SUPFAM" id="SSF53067">
    <property type="entry name" value="Actin-like ATPase domain"/>
    <property type="match status" value="1"/>
</dbReference>
<proteinExistence type="inferred from homology"/>
<dbReference type="GO" id="GO:0005524">
    <property type="term" value="F:ATP binding"/>
    <property type="evidence" value="ECO:0007669"/>
    <property type="project" value="InterPro"/>
</dbReference>
<comment type="caution">
    <text evidence="4">The sequence shown here is derived from an EMBL/GenBank/DDBJ whole genome shotgun (WGS) entry which is preliminary data.</text>
</comment>
<dbReference type="Gene3D" id="3.40.367.20">
    <property type="match status" value="1"/>
</dbReference>
<evidence type="ECO:0000313" key="4">
    <source>
        <dbReference type="EMBL" id="PZQ19252.1"/>
    </source>
</evidence>
<protein>
    <submittedName>
        <fullName evidence="4">Glucokinase</fullName>
    </submittedName>
</protein>
<organism evidence="4 5">
    <name type="scientific">Ancylobacter novellus</name>
    <name type="common">Thiobacillus novellus</name>
    <dbReference type="NCBI Taxonomy" id="921"/>
    <lineage>
        <taxon>Bacteria</taxon>
        <taxon>Pseudomonadati</taxon>
        <taxon>Pseudomonadota</taxon>
        <taxon>Alphaproteobacteria</taxon>
        <taxon>Hyphomicrobiales</taxon>
        <taxon>Xanthobacteraceae</taxon>
        <taxon>Ancylobacter</taxon>
    </lineage>
</organism>
<dbReference type="GO" id="GO:0005829">
    <property type="term" value="C:cytosol"/>
    <property type="evidence" value="ECO:0007669"/>
    <property type="project" value="TreeGrafter"/>
</dbReference>